<feature type="transmembrane region" description="Helical" evidence="1">
    <location>
        <begin position="20"/>
        <end position="42"/>
    </location>
</feature>
<proteinExistence type="predicted"/>
<gene>
    <name evidence="2" type="ORF">V8247_04325</name>
</gene>
<dbReference type="Proteomes" id="UP001375370">
    <property type="component" value="Chromosome"/>
</dbReference>
<evidence type="ECO:0000256" key="1">
    <source>
        <dbReference type="SAM" id="Phobius"/>
    </source>
</evidence>
<keyword evidence="1" id="KW-0812">Transmembrane</keyword>
<protein>
    <submittedName>
        <fullName evidence="2">Cytosine permease</fullName>
    </submittedName>
</protein>
<dbReference type="RefSeq" id="WP_338739145.1">
    <property type="nucleotide sequence ID" value="NZ_CP146612.1"/>
</dbReference>
<evidence type="ECO:0000313" key="2">
    <source>
        <dbReference type="EMBL" id="WWX26204.1"/>
    </source>
</evidence>
<sequence>MNHYPEEYRGYYPESYQPLFWQAVFSGIIGFAMMIAMSAWALSLVRKALKGEDVEFPL</sequence>
<keyword evidence="1" id="KW-1133">Transmembrane helix</keyword>
<organism evidence="2 3">
    <name type="scientific">Candidatus Dehalogenimonas loeffleri</name>
    <dbReference type="NCBI Taxonomy" id="3127115"/>
    <lineage>
        <taxon>Bacteria</taxon>
        <taxon>Bacillati</taxon>
        <taxon>Chloroflexota</taxon>
        <taxon>Dehalococcoidia</taxon>
        <taxon>Dehalococcoidales</taxon>
        <taxon>Dehalococcoidaceae</taxon>
        <taxon>Dehalogenimonas</taxon>
    </lineage>
</organism>
<keyword evidence="3" id="KW-1185">Reference proteome</keyword>
<evidence type="ECO:0000313" key="3">
    <source>
        <dbReference type="Proteomes" id="UP001375370"/>
    </source>
</evidence>
<name>A0ABZ2JAG6_9CHLR</name>
<dbReference type="EMBL" id="CP146612">
    <property type="protein sequence ID" value="WWX26204.1"/>
    <property type="molecule type" value="Genomic_DNA"/>
</dbReference>
<accession>A0ABZ2JAG6</accession>
<keyword evidence="1" id="KW-0472">Membrane</keyword>
<reference evidence="2 3" key="1">
    <citation type="submission" date="2024-03" db="EMBL/GenBank/DDBJ databases">
        <title>A Dehalogenimonas Isolated from Estuarine Sediments Dihaloeliminates Chlorinated Alkanes.</title>
        <authorList>
            <person name="Yang Y."/>
            <person name="Wang H."/>
        </authorList>
    </citation>
    <scope>NUCLEOTIDE SEQUENCE [LARGE SCALE GENOMIC DNA]</scope>
    <source>
        <strain evidence="2 3">W</strain>
    </source>
</reference>